<sequence length="165" mass="18794">MKDPRKQSFCALVNCTTPGHEGVVGISRTSRSMIVDLATSGWLQVVSGRNRGDMVGSRFRFDYLETKGDRIHYHISGDSEVENYYGRKLGVSRNGYLGLYENGASPFWKLELIGEWDGTNGLDFYLRDHQGHEVSNYEYANSWFLNVYEGARLSFKATNIKFLET</sequence>
<dbReference type="Proteomes" id="UP001148184">
    <property type="component" value="Unassembled WGS sequence"/>
</dbReference>
<organism evidence="1 2">
    <name type="scientific">Pseudomonas rubra</name>
    <dbReference type="NCBI Taxonomy" id="2942627"/>
    <lineage>
        <taxon>Bacteria</taxon>
        <taxon>Pseudomonadati</taxon>
        <taxon>Pseudomonadota</taxon>
        <taxon>Gammaproteobacteria</taxon>
        <taxon>Pseudomonadales</taxon>
        <taxon>Pseudomonadaceae</taxon>
        <taxon>Pseudomonas</taxon>
    </lineage>
</organism>
<keyword evidence="2" id="KW-1185">Reference proteome</keyword>
<evidence type="ECO:0000313" key="2">
    <source>
        <dbReference type="Proteomes" id="UP001148184"/>
    </source>
</evidence>
<dbReference type="EMBL" id="JAMDGZ010000013">
    <property type="protein sequence ID" value="MDD1013242.1"/>
    <property type="molecule type" value="Genomic_DNA"/>
</dbReference>
<proteinExistence type="predicted"/>
<comment type="caution">
    <text evidence="1">The sequence shown here is derived from an EMBL/GenBank/DDBJ whole genome shotgun (WGS) entry which is preliminary data.</text>
</comment>
<protein>
    <submittedName>
        <fullName evidence="1">Uncharacterized protein</fullName>
    </submittedName>
</protein>
<dbReference type="RefSeq" id="WP_273892086.1">
    <property type="nucleotide sequence ID" value="NZ_JAMDGP010000031.1"/>
</dbReference>
<name>A0ABT5P4M2_9PSED</name>
<gene>
    <name evidence="1" type="ORF">M5G17_06045</name>
</gene>
<reference evidence="1 2" key="1">
    <citation type="submission" date="2022-05" db="EMBL/GenBank/DDBJ databases">
        <title>Novel Pseudomonas spp. Isolated from a Rainbow Trout Aquaculture Facility.</title>
        <authorList>
            <person name="Testerman T."/>
            <person name="Graf J."/>
        </authorList>
    </citation>
    <scope>NUCLEOTIDE SEQUENCE [LARGE SCALE GENOMIC DNA]</scope>
    <source>
        <strain evidence="1 2">ID1025</strain>
    </source>
</reference>
<evidence type="ECO:0000313" key="1">
    <source>
        <dbReference type="EMBL" id="MDD1013242.1"/>
    </source>
</evidence>
<accession>A0ABT5P4M2</accession>